<dbReference type="EMBL" id="JBHSSI010000034">
    <property type="protein sequence ID" value="MFC6260605.1"/>
    <property type="molecule type" value="Genomic_DNA"/>
</dbReference>
<dbReference type="RefSeq" id="WP_125686232.1">
    <property type="nucleotide sequence ID" value="NZ_JBHSSI010000034.1"/>
</dbReference>
<gene>
    <name evidence="2" type="ORF">ACFP1C_06535</name>
</gene>
<proteinExistence type="predicted"/>
<feature type="domain" description="FRG" evidence="1">
    <location>
        <begin position="103"/>
        <end position="211"/>
    </location>
</feature>
<organism evidence="2 3">
    <name type="scientific">Levilactobacillus fujinensis</name>
    <dbReference type="NCBI Taxonomy" id="2486024"/>
    <lineage>
        <taxon>Bacteria</taxon>
        <taxon>Bacillati</taxon>
        <taxon>Bacillota</taxon>
        <taxon>Bacilli</taxon>
        <taxon>Lactobacillales</taxon>
        <taxon>Lactobacillaceae</taxon>
        <taxon>Levilactobacillus</taxon>
    </lineage>
</organism>
<protein>
    <submittedName>
        <fullName evidence="2">FRG domain-containing protein</fullName>
    </submittedName>
</protein>
<name>A0ABW1THC4_9LACO</name>
<evidence type="ECO:0000313" key="2">
    <source>
        <dbReference type="EMBL" id="MFC6260605.1"/>
    </source>
</evidence>
<evidence type="ECO:0000313" key="3">
    <source>
        <dbReference type="Proteomes" id="UP001596283"/>
    </source>
</evidence>
<comment type="caution">
    <text evidence="2">The sequence shown here is derived from an EMBL/GenBank/DDBJ whole genome shotgun (WGS) entry which is preliminary data.</text>
</comment>
<accession>A0ABW1THC4</accession>
<evidence type="ECO:0000259" key="1">
    <source>
        <dbReference type="SMART" id="SM00901"/>
    </source>
</evidence>
<dbReference type="Pfam" id="PF08867">
    <property type="entry name" value="FRG"/>
    <property type="match status" value="1"/>
</dbReference>
<dbReference type="SMART" id="SM00901">
    <property type="entry name" value="FRG"/>
    <property type="match status" value="1"/>
</dbReference>
<reference evidence="3" key="1">
    <citation type="journal article" date="2019" name="Int. J. Syst. Evol. Microbiol.">
        <title>The Global Catalogue of Microorganisms (GCM) 10K type strain sequencing project: providing services to taxonomists for standard genome sequencing and annotation.</title>
        <authorList>
            <consortium name="The Broad Institute Genomics Platform"/>
            <consortium name="The Broad Institute Genome Sequencing Center for Infectious Disease"/>
            <person name="Wu L."/>
            <person name="Ma J."/>
        </authorList>
    </citation>
    <scope>NUCLEOTIDE SEQUENCE [LARGE SCALE GENOMIC DNA]</scope>
    <source>
        <strain evidence="3">CCM 8908</strain>
    </source>
</reference>
<dbReference type="InterPro" id="IPR014966">
    <property type="entry name" value="FRG-dom"/>
</dbReference>
<sequence length="354" mass="41385">MTVSDNYQSKNDLYKAENVFDTLNIDLKITNTEFDDNLIYLLKGIEVDSREHDSVLLKDLRSHLKKAFRQFEINHTYTEDHVSWSVFYTLKEIIDQINDWIPVGYKTVYRGQPGNWKLRPSLFRSGRGGYSNDFRRNYEQIYKSIAQKFPEDVAYFPISEKDKRAANLAELQHYGLGTPLVDVSENPFISLLFMVDGYDGTGNEPQLDVFFVREDGKNTLFQEVTKRQQNRRISVQKGAFLNFDKLDLDELSGQKKIPRVCVSIRYIENQVESDIRDANLPDGDSINMPRGPQTLETAVNDIRAKLQSYYYRSEDLFPDFYMYLKVLNIKYADGNERNQDKKWYQVSKKNDDLG</sequence>
<keyword evidence="3" id="KW-1185">Reference proteome</keyword>
<dbReference type="Proteomes" id="UP001596283">
    <property type="component" value="Unassembled WGS sequence"/>
</dbReference>